<dbReference type="EMBL" id="CH480821">
    <property type="protein sequence ID" value="EDW54898.1"/>
    <property type="molecule type" value="Genomic_DNA"/>
</dbReference>
<dbReference type="AlphaFoldDB" id="B4I3V5"/>
<evidence type="ECO:0000256" key="1">
    <source>
        <dbReference type="SAM" id="MobiDB-lite"/>
    </source>
</evidence>
<dbReference type="GO" id="GO:0007076">
    <property type="term" value="P:mitotic chromosome condensation"/>
    <property type="evidence" value="ECO:0007669"/>
    <property type="project" value="EnsemblMetazoa"/>
</dbReference>
<dbReference type="Proteomes" id="UP000001292">
    <property type="component" value="Unassembled WGS sequence"/>
</dbReference>
<feature type="region of interest" description="Disordered" evidence="1">
    <location>
        <begin position="120"/>
        <end position="166"/>
    </location>
</feature>
<dbReference type="GO" id="GO:0010468">
    <property type="term" value="P:regulation of gene expression"/>
    <property type="evidence" value="ECO:0007669"/>
    <property type="project" value="EnsemblMetazoa"/>
</dbReference>
<dbReference type="GO" id="GO:0005700">
    <property type="term" value="C:polytene chromosome"/>
    <property type="evidence" value="ECO:0007669"/>
    <property type="project" value="EnsemblMetazoa"/>
</dbReference>
<gene>
    <name evidence="2" type="primary">Dsec\GM10664</name>
    <name evidence="2" type="ORF">Dsec_GM10664</name>
</gene>
<accession>B4I3V5</accession>
<feature type="region of interest" description="Disordered" evidence="1">
    <location>
        <begin position="1"/>
        <end position="22"/>
    </location>
</feature>
<keyword evidence="3" id="KW-1185">Reference proteome</keyword>
<dbReference type="GO" id="GO:0042803">
    <property type="term" value="F:protein homodimerization activity"/>
    <property type="evidence" value="ECO:0007669"/>
    <property type="project" value="EnsemblMetazoa"/>
</dbReference>
<evidence type="ECO:0000313" key="3">
    <source>
        <dbReference type="Proteomes" id="UP000001292"/>
    </source>
</evidence>
<proteinExistence type="predicted"/>
<dbReference type="GO" id="GO:0007474">
    <property type="term" value="P:imaginal disc-derived wing vein specification"/>
    <property type="evidence" value="ECO:0007669"/>
    <property type="project" value="EnsemblMetazoa"/>
</dbReference>
<feature type="compositionally biased region" description="Low complexity" evidence="1">
    <location>
        <begin position="122"/>
        <end position="143"/>
    </location>
</feature>
<reference evidence="2 3" key="1">
    <citation type="journal article" date="2007" name="Nature">
        <title>Evolution of genes and genomes on the Drosophila phylogeny.</title>
        <authorList>
            <consortium name="Drosophila 12 Genomes Consortium"/>
            <person name="Clark A.G."/>
            <person name="Eisen M.B."/>
            <person name="Smith D.R."/>
            <person name="Bergman C.M."/>
            <person name="Oliver B."/>
            <person name="Markow T.A."/>
            <person name="Kaufman T.C."/>
            <person name="Kellis M."/>
            <person name="Gelbart W."/>
            <person name="Iyer V.N."/>
            <person name="Pollard D.A."/>
            <person name="Sackton T.B."/>
            <person name="Larracuente A.M."/>
            <person name="Singh N.D."/>
            <person name="Abad J.P."/>
            <person name="Abt D.N."/>
            <person name="Adryan B."/>
            <person name="Aguade M."/>
            <person name="Akashi H."/>
            <person name="Anderson W.W."/>
            <person name="Aquadro C.F."/>
            <person name="Ardell D.H."/>
            <person name="Arguello R."/>
            <person name="Artieri C.G."/>
            <person name="Barbash D.A."/>
            <person name="Barker D."/>
            <person name="Barsanti P."/>
            <person name="Batterham P."/>
            <person name="Batzoglou S."/>
            <person name="Begun D."/>
            <person name="Bhutkar A."/>
            <person name="Blanco E."/>
            <person name="Bosak S.A."/>
            <person name="Bradley R.K."/>
            <person name="Brand A.D."/>
            <person name="Brent M.R."/>
            <person name="Brooks A.N."/>
            <person name="Brown R.H."/>
            <person name="Butlin R.K."/>
            <person name="Caggese C."/>
            <person name="Calvi B.R."/>
            <person name="Bernardo de Carvalho A."/>
            <person name="Caspi A."/>
            <person name="Castrezana S."/>
            <person name="Celniker S.E."/>
            <person name="Chang J.L."/>
            <person name="Chapple C."/>
            <person name="Chatterji S."/>
            <person name="Chinwalla A."/>
            <person name="Civetta A."/>
            <person name="Clifton S.W."/>
            <person name="Comeron J.M."/>
            <person name="Costello J.C."/>
            <person name="Coyne J.A."/>
            <person name="Daub J."/>
            <person name="David R.G."/>
            <person name="Delcher A.L."/>
            <person name="Delehaunty K."/>
            <person name="Do C.B."/>
            <person name="Ebling H."/>
            <person name="Edwards K."/>
            <person name="Eickbush T."/>
            <person name="Evans J.D."/>
            <person name="Filipski A."/>
            <person name="Findeiss S."/>
            <person name="Freyhult E."/>
            <person name="Fulton L."/>
            <person name="Fulton R."/>
            <person name="Garcia A.C."/>
            <person name="Gardiner A."/>
            <person name="Garfield D.A."/>
            <person name="Garvin B.E."/>
            <person name="Gibson G."/>
            <person name="Gilbert D."/>
            <person name="Gnerre S."/>
            <person name="Godfrey J."/>
            <person name="Good R."/>
            <person name="Gotea V."/>
            <person name="Gravely B."/>
            <person name="Greenberg A.J."/>
            <person name="Griffiths-Jones S."/>
            <person name="Gross S."/>
            <person name="Guigo R."/>
            <person name="Gustafson E.A."/>
            <person name="Haerty W."/>
            <person name="Hahn M.W."/>
            <person name="Halligan D.L."/>
            <person name="Halpern A.L."/>
            <person name="Halter G.M."/>
            <person name="Han M.V."/>
            <person name="Heger A."/>
            <person name="Hillier L."/>
            <person name="Hinrichs A.S."/>
            <person name="Holmes I."/>
            <person name="Hoskins R.A."/>
            <person name="Hubisz M.J."/>
            <person name="Hultmark D."/>
            <person name="Huntley M.A."/>
            <person name="Jaffe D.B."/>
            <person name="Jagadeeshan S."/>
            <person name="Jeck W.R."/>
            <person name="Johnson J."/>
            <person name="Jones C.D."/>
            <person name="Jordan W.C."/>
            <person name="Karpen G.H."/>
            <person name="Kataoka E."/>
            <person name="Keightley P.D."/>
            <person name="Kheradpour P."/>
            <person name="Kirkness E.F."/>
            <person name="Koerich L.B."/>
            <person name="Kristiansen K."/>
            <person name="Kudrna D."/>
            <person name="Kulathinal R.J."/>
            <person name="Kumar S."/>
            <person name="Kwok R."/>
            <person name="Lander E."/>
            <person name="Langley C.H."/>
            <person name="Lapoint R."/>
            <person name="Lazzaro B.P."/>
            <person name="Lee S.J."/>
            <person name="Levesque L."/>
            <person name="Li R."/>
            <person name="Lin C.F."/>
            <person name="Lin M.F."/>
            <person name="Lindblad-Toh K."/>
            <person name="Llopart A."/>
            <person name="Long M."/>
            <person name="Low L."/>
            <person name="Lozovsky E."/>
            <person name="Lu J."/>
            <person name="Luo M."/>
            <person name="Machado C.A."/>
            <person name="Makalowski W."/>
            <person name="Marzo M."/>
            <person name="Matsuda M."/>
            <person name="Matzkin L."/>
            <person name="McAllister B."/>
            <person name="McBride C.S."/>
            <person name="McKernan B."/>
            <person name="McKernan K."/>
            <person name="Mendez-Lago M."/>
            <person name="Minx P."/>
            <person name="Mollenhauer M.U."/>
            <person name="Montooth K."/>
            <person name="Mount S.M."/>
            <person name="Mu X."/>
            <person name="Myers E."/>
            <person name="Negre B."/>
            <person name="Newfeld S."/>
            <person name="Nielsen R."/>
            <person name="Noor M.A."/>
            <person name="O'Grady P."/>
            <person name="Pachter L."/>
            <person name="Papaceit M."/>
            <person name="Parisi M.J."/>
            <person name="Parisi M."/>
            <person name="Parts L."/>
            <person name="Pedersen J.S."/>
            <person name="Pesole G."/>
            <person name="Phillippy A.M."/>
            <person name="Ponting C.P."/>
            <person name="Pop M."/>
            <person name="Porcelli D."/>
            <person name="Powell J.R."/>
            <person name="Prohaska S."/>
            <person name="Pruitt K."/>
            <person name="Puig M."/>
            <person name="Quesneville H."/>
            <person name="Ram K.R."/>
            <person name="Rand D."/>
            <person name="Rasmussen M.D."/>
            <person name="Reed L.K."/>
            <person name="Reenan R."/>
            <person name="Reily A."/>
            <person name="Remington K.A."/>
            <person name="Rieger T.T."/>
            <person name="Ritchie M.G."/>
            <person name="Robin C."/>
            <person name="Rogers Y.H."/>
            <person name="Rohde C."/>
            <person name="Rozas J."/>
            <person name="Rubenfield M.J."/>
            <person name="Ruiz A."/>
            <person name="Russo S."/>
            <person name="Salzberg S.L."/>
            <person name="Sanchez-Gracia A."/>
            <person name="Saranga D.J."/>
            <person name="Sato H."/>
            <person name="Schaeffer S.W."/>
            <person name="Schatz M.C."/>
            <person name="Schlenke T."/>
            <person name="Schwartz R."/>
            <person name="Segarra C."/>
            <person name="Singh R.S."/>
            <person name="Sirot L."/>
            <person name="Sirota M."/>
            <person name="Sisneros N.B."/>
            <person name="Smith C.D."/>
            <person name="Smith T.F."/>
            <person name="Spieth J."/>
            <person name="Stage D.E."/>
            <person name="Stark A."/>
            <person name="Stephan W."/>
            <person name="Strausberg R.L."/>
            <person name="Strempel S."/>
            <person name="Sturgill D."/>
            <person name="Sutton G."/>
            <person name="Sutton G.G."/>
            <person name="Tao W."/>
            <person name="Teichmann S."/>
            <person name="Tobari Y.N."/>
            <person name="Tomimura Y."/>
            <person name="Tsolas J.M."/>
            <person name="Valente V.L."/>
            <person name="Venter E."/>
            <person name="Venter J.C."/>
            <person name="Vicario S."/>
            <person name="Vieira F.G."/>
            <person name="Vilella A.J."/>
            <person name="Villasante A."/>
            <person name="Walenz B."/>
            <person name="Wang J."/>
            <person name="Wasserman M."/>
            <person name="Watts T."/>
            <person name="Wilson D."/>
            <person name="Wilson R.K."/>
            <person name="Wing R.A."/>
            <person name="Wolfner M.F."/>
            <person name="Wong A."/>
            <person name="Wong G.K."/>
            <person name="Wu C.I."/>
            <person name="Wu G."/>
            <person name="Yamamoto D."/>
            <person name="Yang H.P."/>
            <person name="Yang S.P."/>
            <person name="Yorke J.A."/>
            <person name="Yoshida K."/>
            <person name="Zdobnov E."/>
            <person name="Zhang P."/>
            <person name="Zhang Y."/>
            <person name="Zimin A.V."/>
            <person name="Baldwin J."/>
            <person name="Abdouelleil A."/>
            <person name="Abdulkadir J."/>
            <person name="Abebe A."/>
            <person name="Abera B."/>
            <person name="Abreu J."/>
            <person name="Acer S.C."/>
            <person name="Aftuck L."/>
            <person name="Alexander A."/>
            <person name="An P."/>
            <person name="Anderson E."/>
            <person name="Anderson S."/>
            <person name="Arachi H."/>
            <person name="Azer M."/>
            <person name="Bachantsang P."/>
            <person name="Barry A."/>
            <person name="Bayul T."/>
            <person name="Berlin A."/>
            <person name="Bessette D."/>
            <person name="Bloom T."/>
            <person name="Blye J."/>
            <person name="Boguslavskiy L."/>
            <person name="Bonnet C."/>
            <person name="Boukhgalter B."/>
            <person name="Bourzgui I."/>
            <person name="Brown A."/>
            <person name="Cahill P."/>
            <person name="Channer S."/>
            <person name="Cheshatsang Y."/>
            <person name="Chuda L."/>
            <person name="Citroen M."/>
            <person name="Collymore A."/>
            <person name="Cooke P."/>
            <person name="Costello M."/>
            <person name="D'Aco K."/>
            <person name="Daza R."/>
            <person name="De Haan G."/>
            <person name="DeGray S."/>
            <person name="DeMaso C."/>
            <person name="Dhargay N."/>
            <person name="Dooley K."/>
            <person name="Dooley E."/>
            <person name="Doricent M."/>
            <person name="Dorje P."/>
            <person name="Dorjee K."/>
            <person name="Dupes A."/>
            <person name="Elong R."/>
            <person name="Falk J."/>
            <person name="Farina A."/>
            <person name="Faro S."/>
            <person name="Ferguson D."/>
            <person name="Fisher S."/>
            <person name="Foley C.D."/>
            <person name="Franke A."/>
            <person name="Friedrich D."/>
            <person name="Gadbois L."/>
            <person name="Gearin G."/>
            <person name="Gearin C.R."/>
            <person name="Giannoukos G."/>
            <person name="Goode T."/>
            <person name="Graham J."/>
            <person name="Grandbois E."/>
            <person name="Grewal S."/>
            <person name="Gyaltsen K."/>
            <person name="Hafez N."/>
            <person name="Hagos B."/>
            <person name="Hall J."/>
            <person name="Henson C."/>
            <person name="Hollinger A."/>
            <person name="Honan T."/>
            <person name="Huard M.D."/>
            <person name="Hughes L."/>
            <person name="Hurhula B."/>
            <person name="Husby M.E."/>
            <person name="Kamat A."/>
            <person name="Kanga B."/>
            <person name="Kashin S."/>
            <person name="Khazanovich D."/>
            <person name="Kisner P."/>
            <person name="Lance K."/>
            <person name="Lara M."/>
            <person name="Lee W."/>
            <person name="Lennon N."/>
            <person name="Letendre F."/>
            <person name="LeVine R."/>
            <person name="Lipovsky A."/>
            <person name="Liu X."/>
            <person name="Liu J."/>
            <person name="Liu S."/>
            <person name="Lokyitsang T."/>
            <person name="Lokyitsang Y."/>
            <person name="Lubonja R."/>
            <person name="Lui A."/>
            <person name="MacDonald P."/>
            <person name="Magnisalis V."/>
            <person name="Maru K."/>
            <person name="Matthews C."/>
            <person name="McCusker W."/>
            <person name="McDonough S."/>
            <person name="Mehta T."/>
            <person name="Meldrim J."/>
            <person name="Meneus L."/>
            <person name="Mihai O."/>
            <person name="Mihalev A."/>
            <person name="Mihova T."/>
            <person name="Mittelman R."/>
            <person name="Mlenga V."/>
            <person name="Montmayeur A."/>
            <person name="Mulrain L."/>
            <person name="Navidi A."/>
            <person name="Naylor J."/>
            <person name="Negash T."/>
            <person name="Nguyen T."/>
            <person name="Nguyen N."/>
            <person name="Nicol R."/>
            <person name="Norbu C."/>
            <person name="Norbu N."/>
            <person name="Novod N."/>
            <person name="O'Neill B."/>
            <person name="Osman S."/>
            <person name="Markiewicz E."/>
            <person name="Oyono O.L."/>
            <person name="Patti C."/>
            <person name="Phunkhang P."/>
            <person name="Pierre F."/>
            <person name="Priest M."/>
            <person name="Raghuraman S."/>
            <person name="Rege F."/>
            <person name="Reyes R."/>
            <person name="Rise C."/>
            <person name="Rogov P."/>
            <person name="Ross K."/>
            <person name="Ryan E."/>
            <person name="Settipalli S."/>
            <person name="Shea T."/>
            <person name="Sherpa N."/>
            <person name="Shi L."/>
            <person name="Shih D."/>
            <person name="Sparrow T."/>
            <person name="Spaulding J."/>
            <person name="Stalker J."/>
            <person name="Stange-Thomann N."/>
            <person name="Stavropoulos S."/>
            <person name="Stone C."/>
            <person name="Strader C."/>
            <person name="Tesfaye S."/>
            <person name="Thomson T."/>
            <person name="Thoulutsang Y."/>
            <person name="Thoulutsang D."/>
            <person name="Topham K."/>
            <person name="Topping I."/>
            <person name="Tsamla T."/>
            <person name="Vassiliev H."/>
            <person name="Vo A."/>
            <person name="Wangchuk T."/>
            <person name="Wangdi T."/>
            <person name="Weiand M."/>
            <person name="Wilkinson J."/>
            <person name="Wilson A."/>
            <person name="Yadav S."/>
            <person name="Young G."/>
            <person name="Yu Q."/>
            <person name="Zembek L."/>
            <person name="Zhong D."/>
            <person name="Zimmer A."/>
            <person name="Zwirko Z."/>
            <person name="Jaffe D.B."/>
            <person name="Alvarez P."/>
            <person name="Brockman W."/>
            <person name="Butler J."/>
            <person name="Chin C."/>
            <person name="Gnerre S."/>
            <person name="Grabherr M."/>
            <person name="Kleber M."/>
            <person name="Mauceli E."/>
            <person name="MacCallum I."/>
        </authorList>
    </citation>
    <scope>NUCLEOTIDE SEQUENCE [LARGE SCALE GENOMIC DNA]</scope>
    <source>
        <strain evidence="3">Rob3c / Tucson 14021-0248.25</strain>
    </source>
</reference>
<dbReference type="HOGENOM" id="CLU_1604479_0_0_1"/>
<dbReference type="GO" id="GO:0035098">
    <property type="term" value="C:ESC/E(Z) complex"/>
    <property type="evidence" value="ECO:0007669"/>
    <property type="project" value="EnsemblMetazoa"/>
</dbReference>
<dbReference type="GO" id="GO:0003682">
    <property type="term" value="F:chromatin binding"/>
    <property type="evidence" value="ECO:0007669"/>
    <property type="project" value="EnsemblMetazoa"/>
</dbReference>
<protein>
    <submittedName>
        <fullName evidence="2">GM10664</fullName>
    </submittedName>
</protein>
<name>B4I3V5_DROSE</name>
<evidence type="ECO:0000313" key="2">
    <source>
        <dbReference type="EMBL" id="EDW54898.1"/>
    </source>
</evidence>
<sequence>MATVPSNYQAGPDTNPMRLYSATPTAGAATGGSASVGGGGAVSGAGATGAVNTATDKLSGKYRQYLRSQRMHPYAAAASLNLAAAAAAAGQTSFVPFSSAATAVAATPTFQHLPQISCYNHQQQQQQPGQRQHQQQQQQQQQQLATHETGAYQVRVDEIAASRNNQ</sequence>
<organism evidence="3">
    <name type="scientific">Drosophila sechellia</name>
    <name type="common">Fruit fly</name>
    <dbReference type="NCBI Taxonomy" id="7238"/>
    <lineage>
        <taxon>Eukaryota</taxon>
        <taxon>Metazoa</taxon>
        <taxon>Ecdysozoa</taxon>
        <taxon>Arthropoda</taxon>
        <taxon>Hexapoda</taxon>
        <taxon>Insecta</taxon>
        <taxon>Pterygota</taxon>
        <taxon>Neoptera</taxon>
        <taxon>Endopterygota</taxon>
        <taxon>Diptera</taxon>
        <taxon>Brachycera</taxon>
        <taxon>Muscomorpha</taxon>
        <taxon>Ephydroidea</taxon>
        <taxon>Drosophilidae</taxon>
        <taxon>Drosophila</taxon>
        <taxon>Sophophora</taxon>
    </lineage>
</organism>
<dbReference type="STRING" id="7238.B4I3V5"/>
<dbReference type="GO" id="GO:0005813">
    <property type="term" value="C:centrosome"/>
    <property type="evidence" value="ECO:0007669"/>
    <property type="project" value="EnsemblMetazoa"/>
</dbReference>
<dbReference type="GO" id="GO:0035102">
    <property type="term" value="C:PRC1 complex"/>
    <property type="evidence" value="ECO:0007669"/>
    <property type="project" value="EnsemblMetazoa"/>
</dbReference>
<dbReference type="GO" id="GO:0060429">
    <property type="term" value="P:epithelium development"/>
    <property type="evidence" value="ECO:0007669"/>
    <property type="project" value="EnsemblMetazoa"/>
</dbReference>